<reference evidence="1 2" key="1">
    <citation type="submission" date="2017-05" db="EMBL/GenBank/DDBJ databases">
        <authorList>
            <person name="Varghese N."/>
            <person name="Submissions S."/>
        </authorList>
    </citation>
    <scope>NUCLEOTIDE SEQUENCE [LARGE SCALE GENOMIC DNA]</scope>
    <source>
        <strain evidence="1 2">DSM 25457</strain>
    </source>
</reference>
<sequence>MGNDVTWDELCAINSQKFPSHPPTKLSFVMIAMVGWIGGWSKQGVGWMGDHFRFACHESVT</sequence>
<dbReference type="EMBL" id="FXUG01000011">
    <property type="protein sequence ID" value="SMP68818.1"/>
    <property type="molecule type" value="Genomic_DNA"/>
</dbReference>
<name>A0ABY1QE16_9BACT</name>
<keyword evidence="2" id="KW-1185">Reference proteome</keyword>
<comment type="caution">
    <text evidence="1">The sequence shown here is derived from an EMBL/GenBank/DDBJ whole genome shotgun (WGS) entry which is preliminary data.</text>
</comment>
<organism evidence="1 2">
    <name type="scientific">Neorhodopirellula lusitana</name>
    <dbReference type="NCBI Taxonomy" id="445327"/>
    <lineage>
        <taxon>Bacteria</taxon>
        <taxon>Pseudomonadati</taxon>
        <taxon>Planctomycetota</taxon>
        <taxon>Planctomycetia</taxon>
        <taxon>Pirellulales</taxon>
        <taxon>Pirellulaceae</taxon>
        <taxon>Neorhodopirellula</taxon>
    </lineage>
</organism>
<proteinExistence type="predicted"/>
<gene>
    <name evidence="1" type="ORF">SAMN06265222_111117</name>
</gene>
<evidence type="ECO:0000313" key="1">
    <source>
        <dbReference type="EMBL" id="SMP68818.1"/>
    </source>
</evidence>
<evidence type="ECO:0000313" key="2">
    <source>
        <dbReference type="Proteomes" id="UP001158067"/>
    </source>
</evidence>
<accession>A0ABY1QE16</accession>
<dbReference type="Proteomes" id="UP001158067">
    <property type="component" value="Unassembled WGS sequence"/>
</dbReference>
<protein>
    <submittedName>
        <fullName evidence="1">Uncharacterized protein</fullName>
    </submittedName>
</protein>